<evidence type="ECO:0000256" key="12">
    <source>
        <dbReference type="SAM" id="MobiDB-lite"/>
    </source>
</evidence>
<accession>A0AA35XH02</accession>
<dbReference type="FunFam" id="1.10.287.20:FF:000001">
    <property type="entry name" value="Cytochrome b-c1 complex subunit 6"/>
    <property type="match status" value="1"/>
</dbReference>
<comment type="function">
    <text evidence="10">Component of the ubiquinol-cytochrome c oxidoreductase, a multisubunit transmembrane complex that is part of the mitochondrial electron transport chain which drives oxidative phosphorylation.</text>
</comment>
<evidence type="ECO:0000256" key="1">
    <source>
        <dbReference type="ARBA" id="ARBA00004137"/>
    </source>
</evidence>
<evidence type="ECO:0000256" key="8">
    <source>
        <dbReference type="ARBA" id="ARBA00023136"/>
    </source>
</evidence>
<evidence type="ECO:0000256" key="5">
    <source>
        <dbReference type="ARBA" id="ARBA00022792"/>
    </source>
</evidence>
<feature type="disulfide bond" evidence="11">
    <location>
        <begin position="44"/>
        <end position="58"/>
    </location>
</feature>
<dbReference type="Gene3D" id="1.10.287.20">
    <property type="entry name" value="Ubiquinol-cytochrome C reductase hinge domain"/>
    <property type="match status" value="1"/>
</dbReference>
<evidence type="ECO:0000313" key="15">
    <source>
        <dbReference type="Proteomes" id="UP001174909"/>
    </source>
</evidence>
<dbReference type="PANTHER" id="PTHR15336">
    <property type="entry name" value="UBIQUINOL-CYTOCHROME C REDUCTASE COMPLEX 7.8 KDA PROTEIN"/>
    <property type="match status" value="1"/>
</dbReference>
<sequence>MSEEEDIQVDGGEEEDPEDPQEVLREKCGETKKCLALREKLDTCSERVSSKSKTSETCTEELFDFIHCIDHCAAKSLLKHLK</sequence>
<organism evidence="14 15">
    <name type="scientific">Geodia barretti</name>
    <name type="common">Barrett's horny sponge</name>
    <dbReference type="NCBI Taxonomy" id="519541"/>
    <lineage>
        <taxon>Eukaryota</taxon>
        <taxon>Metazoa</taxon>
        <taxon>Porifera</taxon>
        <taxon>Demospongiae</taxon>
        <taxon>Heteroscleromorpha</taxon>
        <taxon>Tetractinellida</taxon>
        <taxon>Astrophorina</taxon>
        <taxon>Geodiidae</taxon>
        <taxon>Geodia</taxon>
    </lineage>
</organism>
<keyword evidence="5 10" id="KW-0999">Mitochondrion inner membrane</keyword>
<keyword evidence="6 10" id="KW-0249">Electron transport</keyword>
<evidence type="ECO:0000256" key="11">
    <source>
        <dbReference type="PIRSR" id="PIRSR000019-1"/>
    </source>
</evidence>
<proteinExistence type="inferred from homology"/>
<feature type="disulfide bond" evidence="11">
    <location>
        <begin position="28"/>
        <end position="72"/>
    </location>
</feature>
<comment type="caution">
    <text evidence="14">The sequence shown here is derived from an EMBL/GenBank/DDBJ whole genome shotgun (WGS) entry which is preliminary data.</text>
</comment>
<dbReference type="PIRSF" id="PIRSF000019">
    <property type="entry name" value="Bc1_11K"/>
    <property type="match status" value="1"/>
</dbReference>
<dbReference type="AlphaFoldDB" id="A0AA35XH02"/>
<feature type="domain" description="Ubiquinol-cytochrome C reductase hinge" evidence="13">
    <location>
        <begin position="19"/>
        <end position="82"/>
    </location>
</feature>
<keyword evidence="3 10" id="KW-0813">Transport</keyword>
<keyword evidence="8 10" id="KW-0472">Membrane</keyword>
<keyword evidence="15" id="KW-1185">Reference proteome</keyword>
<comment type="similarity">
    <text evidence="2 10">Belongs to the UQCRH/QCR6 family.</text>
</comment>
<dbReference type="GO" id="GO:0005743">
    <property type="term" value="C:mitochondrial inner membrane"/>
    <property type="evidence" value="ECO:0007669"/>
    <property type="project" value="UniProtKB-SubCell"/>
</dbReference>
<dbReference type="Proteomes" id="UP001174909">
    <property type="component" value="Unassembled WGS sequence"/>
</dbReference>
<keyword evidence="7 10" id="KW-0496">Mitochondrion</keyword>
<evidence type="ECO:0000256" key="6">
    <source>
        <dbReference type="ARBA" id="ARBA00022982"/>
    </source>
</evidence>
<evidence type="ECO:0000256" key="7">
    <source>
        <dbReference type="ARBA" id="ARBA00023128"/>
    </source>
</evidence>
<gene>
    <name evidence="14" type="ORF">GBAR_LOCUS28028</name>
</gene>
<name>A0AA35XH02_GEOBA</name>
<evidence type="ECO:0000256" key="2">
    <source>
        <dbReference type="ARBA" id="ARBA00006498"/>
    </source>
</evidence>
<evidence type="ECO:0000256" key="9">
    <source>
        <dbReference type="ARBA" id="ARBA00023157"/>
    </source>
</evidence>
<dbReference type="EMBL" id="CASHTH010003906">
    <property type="protein sequence ID" value="CAI8051160.1"/>
    <property type="molecule type" value="Genomic_DNA"/>
</dbReference>
<dbReference type="InterPro" id="IPR003422">
    <property type="entry name" value="Cyt_b-c1_6"/>
</dbReference>
<keyword evidence="9 11" id="KW-1015">Disulfide bond</keyword>
<dbReference type="GO" id="GO:0006122">
    <property type="term" value="P:mitochondrial electron transport, ubiquinol to cytochrome c"/>
    <property type="evidence" value="ECO:0007669"/>
    <property type="project" value="InterPro"/>
</dbReference>
<keyword evidence="4 10" id="KW-0679">Respiratory chain</keyword>
<dbReference type="InterPro" id="IPR036811">
    <property type="entry name" value="Ubol_cytC_Rdtase_hinge_dom_sf"/>
</dbReference>
<evidence type="ECO:0000256" key="10">
    <source>
        <dbReference type="PIRNR" id="PIRNR000019"/>
    </source>
</evidence>
<evidence type="ECO:0000256" key="4">
    <source>
        <dbReference type="ARBA" id="ARBA00022660"/>
    </source>
</evidence>
<evidence type="ECO:0000259" key="13">
    <source>
        <dbReference type="Pfam" id="PF02320"/>
    </source>
</evidence>
<evidence type="ECO:0000313" key="14">
    <source>
        <dbReference type="EMBL" id="CAI8051160.1"/>
    </source>
</evidence>
<feature type="region of interest" description="Disordered" evidence="12">
    <location>
        <begin position="1"/>
        <end position="23"/>
    </location>
</feature>
<evidence type="ECO:0000256" key="3">
    <source>
        <dbReference type="ARBA" id="ARBA00022448"/>
    </source>
</evidence>
<comment type="subcellular location">
    <subcellularLocation>
        <location evidence="1">Mitochondrion inner membrane</location>
        <topology evidence="1">Peripheral membrane protein</topology>
        <orientation evidence="1">Intermembrane side</orientation>
    </subcellularLocation>
</comment>
<dbReference type="InterPro" id="IPR023184">
    <property type="entry name" value="Ubol_cytC_Rdtase_hinge_dom"/>
</dbReference>
<dbReference type="Pfam" id="PF02320">
    <property type="entry name" value="UCR_hinge"/>
    <property type="match status" value="1"/>
</dbReference>
<dbReference type="PANTHER" id="PTHR15336:SF0">
    <property type="entry name" value="CYTOCHROME B-C1 COMPLEX SUBUNIT 6, MITOCHONDRIAL"/>
    <property type="match status" value="1"/>
</dbReference>
<reference evidence="14" key="1">
    <citation type="submission" date="2023-03" db="EMBL/GenBank/DDBJ databases">
        <authorList>
            <person name="Steffen K."/>
            <person name="Cardenas P."/>
        </authorList>
    </citation>
    <scope>NUCLEOTIDE SEQUENCE</scope>
</reference>
<dbReference type="SUPFAM" id="SSF81531">
    <property type="entry name" value="Non-heme 11 kDa protein of cytochrome bc1 complex (Ubiquinol-cytochrome c reductase)"/>
    <property type="match status" value="1"/>
</dbReference>
<feature type="compositionally biased region" description="Acidic residues" evidence="12">
    <location>
        <begin position="1"/>
        <end position="21"/>
    </location>
</feature>
<protein>
    <recommendedName>
        <fullName evidence="10">Cytochrome b-c1 complex subunit 6</fullName>
    </recommendedName>
</protein>